<dbReference type="Pfam" id="PF07944">
    <property type="entry name" value="Beta-AFase-like_GH127_cat"/>
    <property type="match status" value="1"/>
</dbReference>
<dbReference type="PANTHER" id="PTHR43465">
    <property type="entry name" value="DUF1680 DOMAIN PROTEIN (AFU_ORTHOLOGUE AFUA_1G08910)"/>
    <property type="match status" value="1"/>
</dbReference>
<dbReference type="Proteomes" id="UP001209074">
    <property type="component" value="Unassembled WGS sequence"/>
</dbReference>
<name>A0AAW5U6D9_9BACT</name>
<proteinExistence type="predicted"/>
<dbReference type="GO" id="GO:0016787">
    <property type="term" value="F:hydrolase activity"/>
    <property type="evidence" value="ECO:0007669"/>
    <property type="project" value="UniProtKB-KW"/>
</dbReference>
<dbReference type="InterPro" id="IPR012878">
    <property type="entry name" value="Beta-AFase-like_GH127_cat"/>
</dbReference>
<accession>A0AAW5U6D9</accession>
<dbReference type="EMBL" id="JAPDUS010000033">
    <property type="protein sequence ID" value="MCW4094569.1"/>
    <property type="molecule type" value="Genomic_DNA"/>
</dbReference>
<gene>
    <name evidence="2" type="ORF">ONT05_13635</name>
</gene>
<keyword evidence="2" id="KW-0378">Hydrolase</keyword>
<organism evidence="2 3">
    <name type="scientific">Segatella copri</name>
    <dbReference type="NCBI Taxonomy" id="165179"/>
    <lineage>
        <taxon>Bacteria</taxon>
        <taxon>Pseudomonadati</taxon>
        <taxon>Bacteroidota</taxon>
        <taxon>Bacteroidia</taxon>
        <taxon>Bacteroidales</taxon>
        <taxon>Prevotellaceae</taxon>
        <taxon>Segatella</taxon>
    </lineage>
</organism>
<evidence type="ECO:0000259" key="1">
    <source>
        <dbReference type="Pfam" id="PF07944"/>
    </source>
</evidence>
<evidence type="ECO:0000313" key="2">
    <source>
        <dbReference type="EMBL" id="MCW4094569.1"/>
    </source>
</evidence>
<dbReference type="AlphaFoldDB" id="A0AAW5U6D9"/>
<feature type="domain" description="Non-reducing end beta-L-arabinofuranosidase-like GH127 catalytic" evidence="1">
    <location>
        <begin position="1"/>
        <end position="120"/>
    </location>
</feature>
<evidence type="ECO:0000313" key="3">
    <source>
        <dbReference type="Proteomes" id="UP001209074"/>
    </source>
</evidence>
<dbReference type="RefSeq" id="WP_264980819.1">
    <property type="nucleotide sequence ID" value="NZ_JAPDUS010000033.1"/>
</dbReference>
<sequence length="120" mass="13755">MGHAVRANYLYAGVADLYAETGEKQLMKNLSSIWDDITYRKIYITGGCGALYDGVSPGWNHFTISLAFSRFTRHTAEHISCQTRLRIMKPVRRLVISSLSWRMLETTADARYMDMVENEL</sequence>
<dbReference type="PANTHER" id="PTHR43465:SF1">
    <property type="entry name" value="NON-REDUCING END BETA-L-ARABINOFURANOSIDASE"/>
    <property type="match status" value="1"/>
</dbReference>
<dbReference type="InterPro" id="IPR049174">
    <property type="entry name" value="Beta-AFase-like"/>
</dbReference>
<protein>
    <submittedName>
        <fullName evidence="2">Glycoside hydrolase family 127 protein</fullName>
    </submittedName>
</protein>
<comment type="caution">
    <text evidence="2">The sequence shown here is derived from an EMBL/GenBank/DDBJ whole genome shotgun (WGS) entry which is preliminary data.</text>
</comment>
<reference evidence="2" key="1">
    <citation type="submission" date="2022-11" db="EMBL/GenBank/DDBJ databases">
        <title>Genomic repertoires linked with pathogenic potency of arthritogenic Prevotella copri isolated from the gut of rheumatoid arthritis patients.</title>
        <authorList>
            <person name="Nii T."/>
            <person name="Maeda Y."/>
            <person name="Motooka D."/>
            <person name="Naito M."/>
            <person name="Matsumoto Y."/>
            <person name="Ogawa T."/>
            <person name="Oguro-Igashira E."/>
            <person name="Kishikawa T."/>
            <person name="Yamashita M."/>
            <person name="Koizumi S."/>
            <person name="Kurakawa T."/>
            <person name="Okumura R."/>
            <person name="Kayama H."/>
            <person name="Murakami M."/>
            <person name="Sakaguchi T."/>
            <person name="Das B."/>
            <person name="Nakamura S."/>
            <person name="Okada Y."/>
            <person name="Kumanogoh A."/>
            <person name="Takeda K."/>
        </authorList>
    </citation>
    <scope>NUCLEOTIDE SEQUENCE</scope>
    <source>
        <strain evidence="2">N016-13</strain>
    </source>
</reference>